<dbReference type="PROSITE" id="PS50004">
    <property type="entry name" value="C2"/>
    <property type="match status" value="1"/>
</dbReference>
<dbReference type="PANTHER" id="PTHR31425:SF48">
    <property type="entry name" value="MULTIPLE C2 DOMAIN AND TRANSMEMBRANE REGION PROTEIN 10"/>
    <property type="match status" value="1"/>
</dbReference>
<evidence type="ECO:0000259" key="1">
    <source>
        <dbReference type="PROSITE" id="PS50004"/>
    </source>
</evidence>
<dbReference type="InterPro" id="IPR047259">
    <property type="entry name" value="QUIRKY-like"/>
</dbReference>
<dbReference type="Pfam" id="PF00168">
    <property type="entry name" value="C2"/>
    <property type="match status" value="2"/>
</dbReference>
<sequence length="266" mass="30489">MNCSNIATGKERLVVEVVATHNLMPKDGEGSSSPFVEVEFENQRLRTQVKLNSIWNEKLVFDIQNVADIPYRSIEVNIFNEMRSSNSCNFLGEKSFMMMRFPELFAKVQVGNQVLRIKMAAPSATMSLSNPFWEEDLLFVVVEPFEDYVLISVEDRVEPGRDEIVGRVVLPMGAIERRTYDKQVISRWFNLDNHFGNSTESKVMMTRFGFRIHFRVSLDGGYHVFNEATMYSNDVKPTAKQLWKPQIGVLEMGILDATGLMPMKIK</sequence>
<name>A0AAD5NUE5_ACENE</name>
<reference evidence="2" key="1">
    <citation type="journal article" date="2022" name="Plant J.">
        <title>Strategies of tolerance reflected in two North American maple genomes.</title>
        <authorList>
            <person name="McEvoy S.L."/>
            <person name="Sezen U.U."/>
            <person name="Trouern-Trend A."/>
            <person name="McMahon S.M."/>
            <person name="Schaberg P.G."/>
            <person name="Yang J."/>
            <person name="Wegrzyn J.L."/>
            <person name="Swenson N.G."/>
        </authorList>
    </citation>
    <scope>NUCLEOTIDE SEQUENCE</scope>
    <source>
        <strain evidence="2">91603</strain>
    </source>
</reference>
<evidence type="ECO:0000313" key="2">
    <source>
        <dbReference type="EMBL" id="KAI9181134.1"/>
    </source>
</evidence>
<dbReference type="SMART" id="SM00239">
    <property type="entry name" value="C2"/>
    <property type="match status" value="2"/>
</dbReference>
<organism evidence="2 3">
    <name type="scientific">Acer negundo</name>
    <name type="common">Box elder</name>
    <dbReference type="NCBI Taxonomy" id="4023"/>
    <lineage>
        <taxon>Eukaryota</taxon>
        <taxon>Viridiplantae</taxon>
        <taxon>Streptophyta</taxon>
        <taxon>Embryophyta</taxon>
        <taxon>Tracheophyta</taxon>
        <taxon>Spermatophyta</taxon>
        <taxon>Magnoliopsida</taxon>
        <taxon>eudicotyledons</taxon>
        <taxon>Gunneridae</taxon>
        <taxon>Pentapetalae</taxon>
        <taxon>rosids</taxon>
        <taxon>malvids</taxon>
        <taxon>Sapindales</taxon>
        <taxon>Sapindaceae</taxon>
        <taxon>Hippocastanoideae</taxon>
        <taxon>Acereae</taxon>
        <taxon>Acer</taxon>
    </lineage>
</organism>
<protein>
    <recommendedName>
        <fullName evidence="1">C2 domain-containing protein</fullName>
    </recommendedName>
</protein>
<reference evidence="2" key="2">
    <citation type="submission" date="2023-02" db="EMBL/GenBank/DDBJ databases">
        <authorList>
            <person name="Swenson N.G."/>
            <person name="Wegrzyn J.L."/>
            <person name="Mcevoy S.L."/>
        </authorList>
    </citation>
    <scope>NUCLEOTIDE SEQUENCE</scope>
    <source>
        <strain evidence="2">91603</strain>
        <tissue evidence="2">Leaf</tissue>
    </source>
</reference>
<comment type="caution">
    <text evidence="2">The sequence shown here is derived from an EMBL/GenBank/DDBJ whole genome shotgun (WGS) entry which is preliminary data.</text>
</comment>
<dbReference type="Proteomes" id="UP001064489">
    <property type="component" value="Chromosome 4"/>
</dbReference>
<proteinExistence type="predicted"/>
<dbReference type="Gene3D" id="2.60.40.150">
    <property type="entry name" value="C2 domain"/>
    <property type="match status" value="2"/>
</dbReference>
<feature type="domain" description="C2" evidence="1">
    <location>
        <begin position="1"/>
        <end position="189"/>
    </location>
</feature>
<dbReference type="PANTHER" id="PTHR31425">
    <property type="entry name" value="PHOSPHORIBOSYLANTHRANILATE TRANSFERASE ISOFORM 1"/>
    <property type="match status" value="1"/>
</dbReference>
<evidence type="ECO:0000313" key="3">
    <source>
        <dbReference type="Proteomes" id="UP001064489"/>
    </source>
</evidence>
<dbReference type="EMBL" id="JAJSOW010000101">
    <property type="protein sequence ID" value="KAI9181134.1"/>
    <property type="molecule type" value="Genomic_DNA"/>
</dbReference>
<dbReference type="InterPro" id="IPR000008">
    <property type="entry name" value="C2_dom"/>
</dbReference>
<dbReference type="SUPFAM" id="SSF49562">
    <property type="entry name" value="C2 domain (Calcium/lipid-binding domain, CaLB)"/>
    <property type="match status" value="2"/>
</dbReference>
<accession>A0AAD5NUE5</accession>
<dbReference type="InterPro" id="IPR035892">
    <property type="entry name" value="C2_domain_sf"/>
</dbReference>
<dbReference type="AlphaFoldDB" id="A0AAD5NUE5"/>
<keyword evidence="3" id="KW-1185">Reference proteome</keyword>
<gene>
    <name evidence="2" type="ORF">LWI28_011799</name>
</gene>